<comment type="caution">
    <text evidence="10">The sequence shown here is derived from an EMBL/GenBank/DDBJ whole genome shotgun (WGS) entry which is preliminary data.</text>
</comment>
<feature type="domain" description="OmpR/PhoB-type" evidence="9">
    <location>
        <begin position="124"/>
        <end position="218"/>
    </location>
</feature>
<organism evidence="10 11">
    <name type="scientific">Candidatus Mailhella merdigallinarum</name>
    <dbReference type="NCBI Taxonomy" id="2838658"/>
    <lineage>
        <taxon>Bacteria</taxon>
        <taxon>Pseudomonadati</taxon>
        <taxon>Thermodesulfobacteriota</taxon>
        <taxon>Desulfovibrionia</taxon>
        <taxon>Desulfovibrionales</taxon>
        <taxon>Desulfovibrionaceae</taxon>
        <taxon>Mailhella</taxon>
    </lineage>
</organism>
<dbReference type="SMART" id="SM00862">
    <property type="entry name" value="Trans_reg_C"/>
    <property type="match status" value="1"/>
</dbReference>
<gene>
    <name evidence="10" type="ORF">H9962_10350</name>
</gene>
<dbReference type="InterPro" id="IPR011006">
    <property type="entry name" value="CheY-like_superfamily"/>
</dbReference>
<dbReference type="InterPro" id="IPR039420">
    <property type="entry name" value="WalR-like"/>
</dbReference>
<dbReference type="CDD" id="cd17624">
    <property type="entry name" value="REC_OmpR_PmrA-like"/>
    <property type="match status" value="1"/>
</dbReference>
<dbReference type="Gene3D" id="6.10.250.690">
    <property type="match status" value="1"/>
</dbReference>
<sequence length="219" mass="24091">MRILLVEDDLMIGEVVSATLKEAAYAVDWLRSGEQALACVETQIYDLMLLDLGLPGVDGMDVLARIRVRQNPLPVLILTARDAVENRIRGLDLGADDYIVKPFAMGELLARIRAVSRRKGGLPTSVLSNGTLSLDTVTHEATLNGRSLLLTAREFALLQALLARPGAILSRTELEDKIYGWNEEVESNAVEFLIHSLRKKFGPDIIKNVRGVGWMVSKG</sequence>
<dbReference type="GO" id="GO:0000156">
    <property type="term" value="F:phosphorelay response regulator activity"/>
    <property type="evidence" value="ECO:0007669"/>
    <property type="project" value="TreeGrafter"/>
</dbReference>
<dbReference type="SUPFAM" id="SSF52172">
    <property type="entry name" value="CheY-like"/>
    <property type="match status" value="1"/>
</dbReference>
<reference evidence="10" key="1">
    <citation type="journal article" date="2021" name="PeerJ">
        <title>Extensive microbial diversity within the chicken gut microbiome revealed by metagenomics and culture.</title>
        <authorList>
            <person name="Gilroy R."/>
            <person name="Ravi A."/>
            <person name="Getino M."/>
            <person name="Pursley I."/>
            <person name="Horton D.L."/>
            <person name="Alikhan N.F."/>
            <person name="Baker D."/>
            <person name="Gharbi K."/>
            <person name="Hall N."/>
            <person name="Watson M."/>
            <person name="Adriaenssens E.M."/>
            <person name="Foster-Nyarko E."/>
            <person name="Jarju S."/>
            <person name="Secka A."/>
            <person name="Antonio M."/>
            <person name="Oren A."/>
            <person name="Chaudhuri R.R."/>
            <person name="La Ragione R."/>
            <person name="Hildebrand F."/>
            <person name="Pallen M.J."/>
        </authorList>
    </citation>
    <scope>NUCLEOTIDE SEQUENCE</scope>
    <source>
        <strain evidence="10">CHK186-16707</strain>
    </source>
</reference>
<keyword evidence="2" id="KW-0902">Two-component regulatory system</keyword>
<dbReference type="GO" id="GO:0006355">
    <property type="term" value="P:regulation of DNA-templated transcription"/>
    <property type="evidence" value="ECO:0007669"/>
    <property type="project" value="InterPro"/>
</dbReference>
<dbReference type="Pfam" id="PF00072">
    <property type="entry name" value="Response_reg"/>
    <property type="match status" value="1"/>
</dbReference>
<dbReference type="PANTHER" id="PTHR48111:SF67">
    <property type="entry name" value="TRANSCRIPTIONAL REGULATORY PROTEIN TCTD"/>
    <property type="match status" value="1"/>
</dbReference>
<evidence type="ECO:0000259" key="8">
    <source>
        <dbReference type="PROSITE" id="PS50110"/>
    </source>
</evidence>
<dbReference type="GO" id="GO:0032993">
    <property type="term" value="C:protein-DNA complex"/>
    <property type="evidence" value="ECO:0007669"/>
    <property type="project" value="TreeGrafter"/>
</dbReference>
<keyword evidence="1 6" id="KW-0597">Phosphoprotein</keyword>
<dbReference type="GO" id="GO:0005829">
    <property type="term" value="C:cytosol"/>
    <property type="evidence" value="ECO:0007669"/>
    <property type="project" value="TreeGrafter"/>
</dbReference>
<dbReference type="PROSITE" id="PS50110">
    <property type="entry name" value="RESPONSE_REGULATORY"/>
    <property type="match status" value="1"/>
</dbReference>
<evidence type="ECO:0000256" key="6">
    <source>
        <dbReference type="PROSITE-ProRule" id="PRU00169"/>
    </source>
</evidence>
<dbReference type="Gene3D" id="3.40.50.2300">
    <property type="match status" value="1"/>
</dbReference>
<evidence type="ECO:0000256" key="2">
    <source>
        <dbReference type="ARBA" id="ARBA00023012"/>
    </source>
</evidence>
<dbReference type="Pfam" id="PF00486">
    <property type="entry name" value="Trans_reg_C"/>
    <property type="match status" value="1"/>
</dbReference>
<proteinExistence type="predicted"/>
<dbReference type="EMBL" id="DXAN01000032">
    <property type="protein sequence ID" value="HJA09568.1"/>
    <property type="molecule type" value="Genomic_DNA"/>
</dbReference>
<dbReference type="InterPro" id="IPR036388">
    <property type="entry name" value="WH-like_DNA-bd_sf"/>
</dbReference>
<evidence type="ECO:0000256" key="5">
    <source>
        <dbReference type="ARBA" id="ARBA00023163"/>
    </source>
</evidence>
<evidence type="ECO:0000256" key="3">
    <source>
        <dbReference type="ARBA" id="ARBA00023015"/>
    </source>
</evidence>
<feature type="modified residue" description="4-aspartylphosphate" evidence="6">
    <location>
        <position position="51"/>
    </location>
</feature>
<evidence type="ECO:0000256" key="1">
    <source>
        <dbReference type="ARBA" id="ARBA00022553"/>
    </source>
</evidence>
<keyword evidence="4 7" id="KW-0238">DNA-binding</keyword>
<dbReference type="InterPro" id="IPR001789">
    <property type="entry name" value="Sig_transdc_resp-reg_receiver"/>
</dbReference>
<evidence type="ECO:0000313" key="11">
    <source>
        <dbReference type="Proteomes" id="UP000824225"/>
    </source>
</evidence>
<dbReference type="PROSITE" id="PS51755">
    <property type="entry name" value="OMPR_PHOB"/>
    <property type="match status" value="1"/>
</dbReference>
<evidence type="ECO:0000313" key="10">
    <source>
        <dbReference type="EMBL" id="HJA09568.1"/>
    </source>
</evidence>
<dbReference type="InterPro" id="IPR001867">
    <property type="entry name" value="OmpR/PhoB-type_DNA-bd"/>
</dbReference>
<evidence type="ECO:0000256" key="7">
    <source>
        <dbReference type="PROSITE-ProRule" id="PRU01091"/>
    </source>
</evidence>
<evidence type="ECO:0000259" key="9">
    <source>
        <dbReference type="PROSITE" id="PS51755"/>
    </source>
</evidence>
<feature type="DNA-binding region" description="OmpR/PhoB-type" evidence="7">
    <location>
        <begin position="124"/>
        <end position="218"/>
    </location>
</feature>
<dbReference type="Proteomes" id="UP000824225">
    <property type="component" value="Unassembled WGS sequence"/>
</dbReference>
<accession>A0A9D2HED8</accession>
<keyword evidence="3" id="KW-0805">Transcription regulation</keyword>
<feature type="domain" description="Response regulatory" evidence="8">
    <location>
        <begin position="2"/>
        <end position="116"/>
    </location>
</feature>
<reference evidence="10" key="2">
    <citation type="submission" date="2021-04" db="EMBL/GenBank/DDBJ databases">
        <authorList>
            <person name="Gilroy R."/>
        </authorList>
    </citation>
    <scope>NUCLEOTIDE SEQUENCE</scope>
    <source>
        <strain evidence="10">CHK186-16707</strain>
    </source>
</reference>
<evidence type="ECO:0000256" key="4">
    <source>
        <dbReference type="ARBA" id="ARBA00023125"/>
    </source>
</evidence>
<dbReference type="Gene3D" id="1.10.10.10">
    <property type="entry name" value="Winged helix-like DNA-binding domain superfamily/Winged helix DNA-binding domain"/>
    <property type="match status" value="1"/>
</dbReference>
<dbReference type="CDD" id="cd00383">
    <property type="entry name" value="trans_reg_C"/>
    <property type="match status" value="1"/>
</dbReference>
<name>A0A9D2HED8_9BACT</name>
<dbReference type="AlphaFoldDB" id="A0A9D2HED8"/>
<dbReference type="GO" id="GO:0000976">
    <property type="term" value="F:transcription cis-regulatory region binding"/>
    <property type="evidence" value="ECO:0007669"/>
    <property type="project" value="TreeGrafter"/>
</dbReference>
<keyword evidence="5" id="KW-0804">Transcription</keyword>
<dbReference type="FunFam" id="3.40.50.2300:FF:000002">
    <property type="entry name" value="DNA-binding response regulator PhoP"/>
    <property type="match status" value="1"/>
</dbReference>
<protein>
    <submittedName>
        <fullName evidence="10">Response regulator transcription factor</fullName>
    </submittedName>
</protein>
<dbReference type="SMART" id="SM00448">
    <property type="entry name" value="REC"/>
    <property type="match status" value="1"/>
</dbReference>
<dbReference type="PANTHER" id="PTHR48111">
    <property type="entry name" value="REGULATOR OF RPOS"/>
    <property type="match status" value="1"/>
</dbReference>